<evidence type="ECO:0000259" key="1">
    <source>
        <dbReference type="SMART" id="SM01007"/>
    </source>
</evidence>
<dbReference type="OrthoDB" id="3238794at2759"/>
<dbReference type="Proteomes" id="UP000001064">
    <property type="component" value="Unassembled WGS sequence"/>
</dbReference>
<dbReference type="InterPro" id="IPR051017">
    <property type="entry name" value="Aldolase-II_Adducin_sf"/>
</dbReference>
<proteinExistence type="predicted"/>
<dbReference type="InParanoid" id="F0Z726"/>
<evidence type="ECO:0000313" key="3">
    <source>
        <dbReference type="Proteomes" id="UP000001064"/>
    </source>
</evidence>
<dbReference type="NCBIfam" id="NF005451">
    <property type="entry name" value="PRK07044.1"/>
    <property type="match status" value="1"/>
</dbReference>
<dbReference type="OMA" id="EAVFWFV"/>
<dbReference type="FunCoup" id="F0Z726">
    <property type="interactions" value="3"/>
</dbReference>
<sequence length="267" mass="29850">MISNKISDSNEISVENKSKYSDIEYLTRVKLAAAYRLVAHYKWDEVIYNHLTARIPGTDYILLNPFGMRFDEVTASSLVKLDLEGNIIDEGSSNLGINSTGYVIHGAIHRARPDIESTMHTHVNDVVAVACYKEGLLPISQNALIVGDVSYHDYEGISVNLEEQGRIVKSLGSENKCLILRNHGIVTCGNCVEEAFYFLYQLTKACEIQVKMLSIVGGDTSKLTIPSEEIKDFVIKTARSFTKQGNGKKEFKALYRLIETIDDSFKN</sequence>
<dbReference type="PANTHER" id="PTHR10672">
    <property type="entry name" value="ADDUCIN"/>
    <property type="match status" value="1"/>
</dbReference>
<dbReference type="EMBL" id="GL870944">
    <property type="protein sequence ID" value="EGC40261.1"/>
    <property type="molecule type" value="Genomic_DNA"/>
</dbReference>
<dbReference type="AlphaFoldDB" id="F0Z726"/>
<accession>F0Z726</accession>
<dbReference type="GeneID" id="10509102"/>
<dbReference type="KEGG" id="dpp:DICPUDRAFT_74198"/>
<dbReference type="SUPFAM" id="SSF53639">
    <property type="entry name" value="AraD/HMP-PK domain-like"/>
    <property type="match status" value="1"/>
</dbReference>
<dbReference type="GO" id="GO:0005856">
    <property type="term" value="C:cytoskeleton"/>
    <property type="evidence" value="ECO:0000318"/>
    <property type="project" value="GO_Central"/>
</dbReference>
<dbReference type="FunFam" id="3.40.225.10:FF:000013">
    <property type="entry name" value="Class II aldolase"/>
    <property type="match status" value="1"/>
</dbReference>
<dbReference type="InterPro" id="IPR036409">
    <property type="entry name" value="Aldolase_II/adducin_N_sf"/>
</dbReference>
<evidence type="ECO:0000313" key="2">
    <source>
        <dbReference type="EMBL" id="EGC40261.1"/>
    </source>
</evidence>
<dbReference type="GO" id="GO:0031154">
    <property type="term" value="P:culmination involved in sorocarp development"/>
    <property type="evidence" value="ECO:0007669"/>
    <property type="project" value="EnsemblProtists"/>
</dbReference>
<dbReference type="VEuPathDB" id="AmoebaDB:DICPUDRAFT_74198"/>
<feature type="domain" description="Class II aldolase/adducin N-terminal" evidence="1">
    <location>
        <begin position="29"/>
        <end position="210"/>
    </location>
</feature>
<dbReference type="RefSeq" id="XP_003283197.1">
    <property type="nucleotide sequence ID" value="XM_003283149.1"/>
</dbReference>
<keyword evidence="3" id="KW-1185">Reference proteome</keyword>
<dbReference type="eggNOG" id="KOG3699">
    <property type="taxonomic scope" value="Eukaryota"/>
</dbReference>
<protein>
    <recommendedName>
        <fullName evidence="1">Class II aldolase/adducin N-terminal domain-containing protein</fullName>
    </recommendedName>
</protein>
<dbReference type="GO" id="GO:0051015">
    <property type="term" value="F:actin filament binding"/>
    <property type="evidence" value="ECO:0000318"/>
    <property type="project" value="GO_Central"/>
</dbReference>
<dbReference type="Pfam" id="PF00596">
    <property type="entry name" value="Aldolase_II"/>
    <property type="match status" value="1"/>
</dbReference>
<reference evidence="3" key="1">
    <citation type="journal article" date="2011" name="Genome Biol.">
        <title>Comparative genomics of the social amoebae Dictyostelium discoideum and Dictyostelium purpureum.</title>
        <authorList>
            <consortium name="US DOE Joint Genome Institute (JGI-PGF)"/>
            <person name="Sucgang R."/>
            <person name="Kuo A."/>
            <person name="Tian X."/>
            <person name="Salerno W."/>
            <person name="Parikh A."/>
            <person name="Feasley C.L."/>
            <person name="Dalin E."/>
            <person name="Tu H."/>
            <person name="Huang E."/>
            <person name="Barry K."/>
            <person name="Lindquist E."/>
            <person name="Shapiro H."/>
            <person name="Bruce D."/>
            <person name="Schmutz J."/>
            <person name="Salamov A."/>
            <person name="Fey P."/>
            <person name="Gaudet P."/>
            <person name="Anjard C."/>
            <person name="Babu M.M."/>
            <person name="Basu S."/>
            <person name="Bushmanova Y."/>
            <person name="van der Wel H."/>
            <person name="Katoh-Kurasawa M."/>
            <person name="Dinh C."/>
            <person name="Coutinho P.M."/>
            <person name="Saito T."/>
            <person name="Elias M."/>
            <person name="Schaap P."/>
            <person name="Kay R.R."/>
            <person name="Henrissat B."/>
            <person name="Eichinger L."/>
            <person name="Rivero F."/>
            <person name="Putnam N.H."/>
            <person name="West C.M."/>
            <person name="Loomis W.F."/>
            <person name="Chisholm R.L."/>
            <person name="Shaulsky G."/>
            <person name="Strassmann J.E."/>
            <person name="Queller D.C."/>
            <person name="Kuspa A."/>
            <person name="Grigoriev I.V."/>
        </authorList>
    </citation>
    <scope>NUCLEOTIDE SEQUENCE [LARGE SCALE GENOMIC DNA]</scope>
    <source>
        <strain evidence="3">QSDP1</strain>
    </source>
</reference>
<name>F0Z726_DICPU</name>
<dbReference type="STRING" id="5786.F0Z726"/>
<dbReference type="SMART" id="SM01007">
    <property type="entry name" value="Aldolase_II"/>
    <property type="match status" value="1"/>
</dbReference>
<dbReference type="PANTHER" id="PTHR10672:SF3">
    <property type="entry name" value="PROTEIN HU-LI TAI SHAO"/>
    <property type="match status" value="1"/>
</dbReference>
<gene>
    <name evidence="2" type="ORF">DICPUDRAFT_74198</name>
</gene>
<organism evidence="2 3">
    <name type="scientific">Dictyostelium purpureum</name>
    <name type="common">Slime mold</name>
    <dbReference type="NCBI Taxonomy" id="5786"/>
    <lineage>
        <taxon>Eukaryota</taxon>
        <taxon>Amoebozoa</taxon>
        <taxon>Evosea</taxon>
        <taxon>Eumycetozoa</taxon>
        <taxon>Dictyostelia</taxon>
        <taxon>Dictyosteliales</taxon>
        <taxon>Dictyosteliaceae</taxon>
        <taxon>Dictyostelium</taxon>
    </lineage>
</organism>
<dbReference type="InterPro" id="IPR001303">
    <property type="entry name" value="Aldolase_II/adducin_N"/>
</dbReference>
<dbReference type="Gene3D" id="3.40.225.10">
    <property type="entry name" value="Class II aldolase/adducin N-terminal domain"/>
    <property type="match status" value="1"/>
</dbReference>